<dbReference type="Pfam" id="PF10604">
    <property type="entry name" value="Polyketide_cyc2"/>
    <property type="match status" value="1"/>
</dbReference>
<dbReference type="InterPro" id="IPR019587">
    <property type="entry name" value="Polyketide_cyclase/dehydratase"/>
</dbReference>
<dbReference type="RefSeq" id="WP_195000008.1">
    <property type="nucleotide sequence ID" value="NZ_JADLQN010000001.1"/>
</dbReference>
<dbReference type="Proteomes" id="UP000707731">
    <property type="component" value="Unassembled WGS sequence"/>
</dbReference>
<evidence type="ECO:0000313" key="1">
    <source>
        <dbReference type="EMBL" id="MBF6353042.1"/>
    </source>
</evidence>
<sequence length="164" mass="18205">MYLLADTRVTASCSDADAFAFTADLENFPHWFPGVESVTAADDLAPETPGKRYAENITVPFRGTATISLHVREACPPARLVTEGNLPILRPRMEIDIHAIDAEHCAIRWRMYSRADARVLRWTLLPLAAAVMRRRARVGLRNLARHLDTSSGISEPMNPSAPKV</sequence>
<gene>
    <name evidence="1" type="ORF">IU449_00505</name>
</gene>
<keyword evidence="2" id="KW-1185">Reference proteome</keyword>
<accession>A0ABS0D5V0</accession>
<protein>
    <submittedName>
        <fullName evidence="1">SRPBCC family protein</fullName>
    </submittedName>
</protein>
<dbReference type="Gene3D" id="3.30.530.20">
    <property type="match status" value="1"/>
</dbReference>
<name>A0ABS0D5V0_9NOCA</name>
<dbReference type="EMBL" id="JADLQN010000001">
    <property type="protein sequence ID" value="MBF6353042.1"/>
    <property type="molecule type" value="Genomic_DNA"/>
</dbReference>
<evidence type="ECO:0000313" key="2">
    <source>
        <dbReference type="Proteomes" id="UP000707731"/>
    </source>
</evidence>
<dbReference type="InterPro" id="IPR023393">
    <property type="entry name" value="START-like_dom_sf"/>
</dbReference>
<dbReference type="SUPFAM" id="SSF55961">
    <property type="entry name" value="Bet v1-like"/>
    <property type="match status" value="1"/>
</dbReference>
<organism evidence="1 2">
    <name type="scientific">Nocardia higoensis</name>
    <dbReference type="NCBI Taxonomy" id="228599"/>
    <lineage>
        <taxon>Bacteria</taxon>
        <taxon>Bacillati</taxon>
        <taxon>Actinomycetota</taxon>
        <taxon>Actinomycetes</taxon>
        <taxon>Mycobacteriales</taxon>
        <taxon>Nocardiaceae</taxon>
        <taxon>Nocardia</taxon>
    </lineage>
</organism>
<comment type="caution">
    <text evidence="1">The sequence shown here is derived from an EMBL/GenBank/DDBJ whole genome shotgun (WGS) entry which is preliminary data.</text>
</comment>
<reference evidence="1 2" key="1">
    <citation type="submission" date="2020-10" db="EMBL/GenBank/DDBJ databases">
        <title>Identification of Nocardia species via Next-generation sequencing and recognition of intraspecies genetic diversity.</title>
        <authorList>
            <person name="Li P."/>
            <person name="Li P."/>
            <person name="Lu B."/>
        </authorList>
    </citation>
    <scope>NUCLEOTIDE SEQUENCE [LARGE SCALE GENOMIC DNA]</scope>
    <source>
        <strain evidence="1 2">BJ06-0143</strain>
    </source>
</reference>
<proteinExistence type="predicted"/>